<dbReference type="InterPro" id="IPR013740">
    <property type="entry name" value="Redoxin"/>
</dbReference>
<dbReference type="PANTHER" id="PTHR42852">
    <property type="entry name" value="THIOL:DISULFIDE INTERCHANGE PROTEIN DSBE"/>
    <property type="match status" value="1"/>
</dbReference>
<dbReference type="GO" id="GO:0006950">
    <property type="term" value="P:response to stress"/>
    <property type="evidence" value="ECO:0007669"/>
    <property type="project" value="UniProtKB-ARBA"/>
</dbReference>
<dbReference type="InterPro" id="IPR050553">
    <property type="entry name" value="Thioredoxin_ResA/DsbE_sf"/>
</dbReference>
<dbReference type="InterPro" id="IPR036249">
    <property type="entry name" value="Thioredoxin-like_sf"/>
</dbReference>
<dbReference type="Gene3D" id="3.40.30.10">
    <property type="entry name" value="Glutaredoxin"/>
    <property type="match status" value="1"/>
</dbReference>
<dbReference type="RefSeq" id="WP_167210492.1">
    <property type="nucleotide sequence ID" value="NZ_CP050063.1"/>
</dbReference>
<dbReference type="Pfam" id="PF08534">
    <property type="entry name" value="Redoxin"/>
    <property type="match status" value="1"/>
</dbReference>
<dbReference type="GO" id="GO:0016491">
    <property type="term" value="F:oxidoreductase activity"/>
    <property type="evidence" value="ECO:0007669"/>
    <property type="project" value="InterPro"/>
</dbReference>
<dbReference type="Gene3D" id="1.25.40.10">
    <property type="entry name" value="Tetratricopeptide repeat domain"/>
    <property type="match status" value="1"/>
</dbReference>
<evidence type="ECO:0000259" key="1">
    <source>
        <dbReference type="PROSITE" id="PS51352"/>
    </source>
</evidence>
<dbReference type="PANTHER" id="PTHR42852:SF18">
    <property type="entry name" value="CHROMOSOME UNDETERMINED SCAFFOLD_47, WHOLE GENOME SHOTGUN SEQUENCE"/>
    <property type="match status" value="1"/>
</dbReference>
<dbReference type="CDD" id="cd02966">
    <property type="entry name" value="TlpA_like_family"/>
    <property type="match status" value="1"/>
</dbReference>
<evidence type="ECO:0000313" key="2">
    <source>
        <dbReference type="EMBL" id="QIP14434.1"/>
    </source>
</evidence>
<dbReference type="KEGG" id="spib:G8759_18325"/>
<dbReference type="PROSITE" id="PS51352">
    <property type="entry name" value="THIOREDOXIN_2"/>
    <property type="match status" value="1"/>
</dbReference>
<name>A0A6G9AQ23_9BACT</name>
<organism evidence="2 3">
    <name type="scientific">Spirosoma aureum</name>
    <dbReference type="NCBI Taxonomy" id="2692134"/>
    <lineage>
        <taxon>Bacteria</taxon>
        <taxon>Pseudomonadati</taxon>
        <taxon>Bacteroidota</taxon>
        <taxon>Cytophagia</taxon>
        <taxon>Cytophagales</taxon>
        <taxon>Cytophagaceae</taxon>
        <taxon>Spirosoma</taxon>
    </lineage>
</organism>
<dbReference type="AlphaFoldDB" id="A0A6G9AQ23"/>
<feature type="domain" description="Thioredoxin" evidence="1">
    <location>
        <begin position="483"/>
        <end position="629"/>
    </location>
</feature>
<dbReference type="EMBL" id="CP050063">
    <property type="protein sequence ID" value="QIP14434.1"/>
    <property type="molecule type" value="Genomic_DNA"/>
</dbReference>
<dbReference type="InterPro" id="IPR011990">
    <property type="entry name" value="TPR-like_helical_dom_sf"/>
</dbReference>
<sequence length="631" mass="71227">MRINLFALLLPLVIHSTVLAQLRYSPEKPQVGQTVSFTYSPQSTPLATDSTVEGRFVFYGLPSTMHLSRPTTTTLVRQGDVFIGQIYIPLKNVAGMMLAFRNSKQPKRVDLNKGQLYAVPLFDTNGQQVPHALAGQASVFTRSHFLYELGGRPDQNRVVSLYSQEFQQNPDFYPIYWSDYLTAQINQKKPGYGPKVKTSIETYLASRPTPTATELTAAAQLYESMGDFPKSKALRERMKTLDPAGSLMQKDRATVVRNETDWNRKKLAYQAYQKEFPNSSFLPALTVMMTDGYFKNNDIRGLVTFVDQQPVSHTDVLMLNTMAFQLADERRSLPEAEQLIKRAMEVLKTQPKPATISGNWETEKQTRQRQLMNSYARVLEQQARYGEAYTAYQDVMLPDDVENSDPRTNERYFLCALQANHATDAQPMAEAAIQVGKATPRLKTALRDWYAKQTGNTVAKADAYLTELEADLRADQRDELRQILINEPAPAFSMTDLQGRTISSASLRGKVVVLDFWATWCGPCIASFPAMLQAQTRFQNDPNVRFLFVNTREGGPIQRVHNFMAKHPYGFTVPVDASQRVSRAYKVLGIPTKVVIDTNGRVRYRQIGYSGDPETTVNELTLVVEMLKEGK</sequence>
<keyword evidence="3" id="KW-1185">Reference proteome</keyword>
<dbReference type="InterPro" id="IPR013766">
    <property type="entry name" value="Thioredoxin_domain"/>
</dbReference>
<dbReference type="SUPFAM" id="SSF52833">
    <property type="entry name" value="Thioredoxin-like"/>
    <property type="match status" value="1"/>
</dbReference>
<accession>A0A6G9AQ23</accession>
<proteinExistence type="predicted"/>
<dbReference type="Proteomes" id="UP000501802">
    <property type="component" value="Chromosome"/>
</dbReference>
<reference evidence="2 3" key="1">
    <citation type="submission" date="2020-03" db="EMBL/GenBank/DDBJ databases">
        <authorList>
            <person name="Kim M.K."/>
        </authorList>
    </citation>
    <scope>NUCLEOTIDE SEQUENCE [LARGE SCALE GENOMIC DNA]</scope>
    <source>
        <strain evidence="2 3">BT328</strain>
    </source>
</reference>
<evidence type="ECO:0000313" key="3">
    <source>
        <dbReference type="Proteomes" id="UP000501802"/>
    </source>
</evidence>
<gene>
    <name evidence="2" type="ORF">G8759_18325</name>
</gene>
<protein>
    <submittedName>
        <fullName evidence="2">TlpA family protein disulfide reductase</fullName>
    </submittedName>
</protein>